<dbReference type="SUPFAM" id="SSF50475">
    <property type="entry name" value="FMN-binding split barrel"/>
    <property type="match status" value="1"/>
</dbReference>
<sequence>MLQSTDQTILHCYPGLIALVTAKNEDTQNVMAAGWHSYISYAPAIYGVAVGKERFTHHLIEKSKSFAINFVTAEYAHYIEGAGKLTGADGDKFEVLHMEWNEGITVPSPILKAAYVAYECQVMDIQTYGDHDWIVGEITKFHRDESKFENGLPKFENLQIPLYIGQSKYLIGDSSSTIKEIQLDNNLK</sequence>
<evidence type="ECO:0000256" key="2">
    <source>
        <dbReference type="ARBA" id="ARBA00022630"/>
    </source>
</evidence>
<organism evidence="5 6">
    <name type="scientific">Evansella vedderi</name>
    <dbReference type="NCBI Taxonomy" id="38282"/>
    <lineage>
        <taxon>Bacteria</taxon>
        <taxon>Bacillati</taxon>
        <taxon>Bacillota</taxon>
        <taxon>Bacilli</taxon>
        <taxon>Bacillales</taxon>
        <taxon>Bacillaceae</taxon>
        <taxon>Evansella</taxon>
    </lineage>
</organism>
<evidence type="ECO:0000313" key="5">
    <source>
        <dbReference type="EMBL" id="MDQ0256108.1"/>
    </source>
</evidence>
<evidence type="ECO:0000256" key="1">
    <source>
        <dbReference type="ARBA" id="ARBA00001917"/>
    </source>
</evidence>
<dbReference type="EMBL" id="JAUSUG010000014">
    <property type="protein sequence ID" value="MDQ0256108.1"/>
    <property type="molecule type" value="Genomic_DNA"/>
</dbReference>
<name>A0ABT9ZXZ2_9BACI</name>
<keyword evidence="6" id="KW-1185">Reference proteome</keyword>
<dbReference type="PANTHER" id="PTHR43567">
    <property type="entry name" value="FLAVOREDOXIN-RELATED-RELATED"/>
    <property type="match status" value="1"/>
</dbReference>
<dbReference type="InterPro" id="IPR012349">
    <property type="entry name" value="Split_barrel_FMN-bd"/>
</dbReference>
<keyword evidence="2" id="KW-0285">Flavoprotein</keyword>
<comment type="similarity">
    <text evidence="3">Belongs to the flavoredoxin family.</text>
</comment>
<protein>
    <submittedName>
        <fullName evidence="5">Flavin reductase (DIM6/NTAB) family NADH-FMN oxidoreductase RutF</fullName>
    </submittedName>
</protein>
<dbReference type="SMART" id="SM00903">
    <property type="entry name" value="Flavin_Reduct"/>
    <property type="match status" value="1"/>
</dbReference>
<comment type="cofactor">
    <cofactor evidence="1">
        <name>FMN</name>
        <dbReference type="ChEBI" id="CHEBI:58210"/>
    </cofactor>
</comment>
<feature type="domain" description="Flavin reductase like" evidence="4">
    <location>
        <begin position="10"/>
        <end position="150"/>
    </location>
</feature>
<accession>A0ABT9ZXZ2</accession>
<gene>
    <name evidence="5" type="ORF">J2S74_003507</name>
</gene>
<comment type="caution">
    <text evidence="5">The sequence shown here is derived from an EMBL/GenBank/DDBJ whole genome shotgun (WGS) entry which is preliminary data.</text>
</comment>
<dbReference type="Pfam" id="PF01613">
    <property type="entry name" value="Flavin_Reduct"/>
    <property type="match status" value="1"/>
</dbReference>
<evidence type="ECO:0000256" key="3">
    <source>
        <dbReference type="ARBA" id="ARBA00038054"/>
    </source>
</evidence>
<dbReference type="Proteomes" id="UP001230005">
    <property type="component" value="Unassembled WGS sequence"/>
</dbReference>
<dbReference type="RefSeq" id="WP_307327727.1">
    <property type="nucleotide sequence ID" value="NZ_JAUSUG010000014.1"/>
</dbReference>
<evidence type="ECO:0000259" key="4">
    <source>
        <dbReference type="SMART" id="SM00903"/>
    </source>
</evidence>
<dbReference type="InterPro" id="IPR052174">
    <property type="entry name" value="Flavoredoxin"/>
</dbReference>
<dbReference type="Gene3D" id="2.30.110.10">
    <property type="entry name" value="Electron Transport, Fmn-binding Protein, Chain A"/>
    <property type="match status" value="1"/>
</dbReference>
<reference evidence="5 6" key="1">
    <citation type="submission" date="2023-07" db="EMBL/GenBank/DDBJ databases">
        <title>Genomic Encyclopedia of Type Strains, Phase IV (KMG-IV): sequencing the most valuable type-strain genomes for metagenomic binning, comparative biology and taxonomic classification.</title>
        <authorList>
            <person name="Goeker M."/>
        </authorList>
    </citation>
    <scope>NUCLEOTIDE SEQUENCE [LARGE SCALE GENOMIC DNA]</scope>
    <source>
        <strain evidence="5 6">DSM 9768</strain>
    </source>
</reference>
<evidence type="ECO:0000313" key="6">
    <source>
        <dbReference type="Proteomes" id="UP001230005"/>
    </source>
</evidence>
<proteinExistence type="inferred from homology"/>
<dbReference type="InterPro" id="IPR002563">
    <property type="entry name" value="Flavin_Rdtase-like_dom"/>
</dbReference>
<dbReference type="PANTHER" id="PTHR43567:SF1">
    <property type="entry name" value="FLAVOREDOXIN"/>
    <property type="match status" value="1"/>
</dbReference>